<feature type="transmembrane region" description="Helical" evidence="1">
    <location>
        <begin position="41"/>
        <end position="59"/>
    </location>
</feature>
<protein>
    <submittedName>
        <fullName evidence="2">Uncharacterized protein</fullName>
    </submittedName>
</protein>
<name>A0A8F1MAD5_9BACT</name>
<keyword evidence="3" id="KW-1185">Reference proteome</keyword>
<sequence>MAKKYINDVRFWLLAIIIFGGGFALHPSVGLSILDFPSLRIGLYQIVAISLLLFSLPLILKKRQELLKNRWLIGGFLAIFIAIVVGVFFAEARLRTALYSLSLLFLLTVGLSAGLIYSELSKSEKHKLINVGLWSGLVFGILAIIQLIVATFEPTGFGTLCAGCKADVFGFPRINLFAAEPQFFANSLLPAFFIALFQSKSRLAKFSLFFTTPCHIFNIFPWRIFSNFYRHNSLIYNRFHKTNRHIFDA</sequence>
<proteinExistence type="predicted"/>
<feature type="transmembrane region" description="Helical" evidence="1">
    <location>
        <begin position="128"/>
        <end position="149"/>
    </location>
</feature>
<feature type="transmembrane region" description="Helical" evidence="1">
    <location>
        <begin position="176"/>
        <end position="197"/>
    </location>
</feature>
<organism evidence="2 3">
    <name type="scientific">Candidatus Minimicrobia vallesae</name>
    <dbReference type="NCBI Taxonomy" id="2841264"/>
    <lineage>
        <taxon>Bacteria</taxon>
        <taxon>Candidatus Saccharimonadota</taxon>
        <taxon>Candidatus Saccharimonadota incertae sedis</taxon>
        <taxon>Candidatus Minimicrobia</taxon>
    </lineage>
</organism>
<dbReference type="AlphaFoldDB" id="A0A8F1MAD5"/>
<evidence type="ECO:0000313" key="3">
    <source>
        <dbReference type="Proteomes" id="UP000677117"/>
    </source>
</evidence>
<feature type="transmembrane region" description="Helical" evidence="1">
    <location>
        <begin position="12"/>
        <end position="29"/>
    </location>
</feature>
<gene>
    <name evidence="2" type="ORF">KOY49_04630</name>
</gene>
<dbReference type="EMBL" id="CP076459">
    <property type="protein sequence ID" value="QWQ31404.1"/>
    <property type="molecule type" value="Genomic_DNA"/>
</dbReference>
<evidence type="ECO:0000313" key="2">
    <source>
        <dbReference type="EMBL" id="QWQ31404.1"/>
    </source>
</evidence>
<reference evidence="2" key="1">
    <citation type="submission" date="2021-06" db="EMBL/GenBank/DDBJ databases">
        <title>An adapted protocol for Saccharibacteria cultivation: two new species join this phylum of Candidate Phyla Radiations.</title>
        <authorList>
            <person name="Ibrahim A."/>
            <person name="Maatouk M."/>
            <person name="Raoult D."/>
            <person name="Bittar F."/>
        </authorList>
    </citation>
    <scope>NUCLEOTIDE SEQUENCE</scope>
    <source>
        <strain evidence="2">IHU2</strain>
    </source>
</reference>
<dbReference type="RefSeq" id="WP_232736181.1">
    <property type="nucleotide sequence ID" value="NZ_CP076459.1"/>
</dbReference>
<keyword evidence="1" id="KW-0472">Membrane</keyword>
<accession>A0A8F1MAD5</accession>
<dbReference type="Proteomes" id="UP000677117">
    <property type="component" value="Chromosome"/>
</dbReference>
<feature type="transmembrane region" description="Helical" evidence="1">
    <location>
        <begin position="96"/>
        <end position="116"/>
    </location>
</feature>
<feature type="transmembrane region" description="Helical" evidence="1">
    <location>
        <begin position="71"/>
        <end position="90"/>
    </location>
</feature>
<dbReference type="KEGG" id="mvl:KOY49_04630"/>
<evidence type="ECO:0000256" key="1">
    <source>
        <dbReference type="SAM" id="Phobius"/>
    </source>
</evidence>
<keyword evidence="1" id="KW-0812">Transmembrane</keyword>
<keyword evidence="1" id="KW-1133">Transmembrane helix</keyword>